<evidence type="ECO:0000259" key="2">
    <source>
        <dbReference type="Pfam" id="PF14925"/>
    </source>
</evidence>
<dbReference type="GO" id="GO:0031122">
    <property type="term" value="P:cytoplasmic microtubule organization"/>
    <property type="evidence" value="ECO:0000318"/>
    <property type="project" value="GO_Central"/>
</dbReference>
<dbReference type="GO" id="GO:0051256">
    <property type="term" value="P:mitotic spindle midzone assembly"/>
    <property type="evidence" value="ECO:0000318"/>
    <property type="project" value="GO_Central"/>
</dbReference>
<dbReference type="InterPro" id="IPR026679">
    <property type="entry name" value="MAP10_C-term"/>
</dbReference>
<proteinExistence type="predicted"/>
<feature type="region of interest" description="Disordered" evidence="1">
    <location>
        <begin position="791"/>
        <end position="811"/>
    </location>
</feature>
<dbReference type="PANTHER" id="PTHR21831">
    <property type="entry name" value="MICROTUBULE-ASSOCIATED PROTEIN 10"/>
    <property type="match status" value="1"/>
</dbReference>
<dbReference type="AlphaFoldDB" id="G1K8N2"/>
<keyword evidence="4" id="KW-1185">Reference proteome</keyword>
<evidence type="ECO:0000313" key="3">
    <source>
        <dbReference type="Ensembl" id="ENSACAP00000000620.3"/>
    </source>
</evidence>
<dbReference type="GeneTree" id="ENSGT00390000008459"/>
<dbReference type="InterPro" id="IPR039302">
    <property type="entry name" value="MAP10"/>
</dbReference>
<dbReference type="GO" id="GO:1990023">
    <property type="term" value="C:mitotic spindle midzone"/>
    <property type="evidence" value="ECO:0000318"/>
    <property type="project" value="GO_Central"/>
</dbReference>
<dbReference type="GO" id="GO:0097431">
    <property type="term" value="C:mitotic spindle pole"/>
    <property type="evidence" value="ECO:0000318"/>
    <property type="project" value="GO_Central"/>
</dbReference>
<feature type="compositionally biased region" description="Polar residues" evidence="1">
    <location>
        <begin position="655"/>
        <end position="673"/>
    </location>
</feature>
<gene>
    <name evidence="3" type="primary">MAP10</name>
</gene>
<dbReference type="Bgee" id="ENSACAG00000000728">
    <property type="expression patterns" value="Expressed in ovary and 12 other cell types or tissues"/>
</dbReference>
<reference evidence="3" key="3">
    <citation type="submission" date="2025-09" db="UniProtKB">
        <authorList>
            <consortium name="Ensembl"/>
        </authorList>
    </citation>
    <scope>IDENTIFICATION</scope>
</reference>
<feature type="region of interest" description="Disordered" evidence="1">
    <location>
        <begin position="498"/>
        <end position="538"/>
    </location>
</feature>
<feature type="compositionally biased region" description="Polar residues" evidence="1">
    <location>
        <begin position="278"/>
        <end position="289"/>
    </location>
</feature>
<evidence type="ECO:0000313" key="4">
    <source>
        <dbReference type="Proteomes" id="UP000001646"/>
    </source>
</evidence>
<feature type="compositionally biased region" description="Low complexity" evidence="1">
    <location>
        <begin position="631"/>
        <end position="642"/>
    </location>
</feature>
<sequence>SLATGGNGARGVACGENLFSLELLVESARVEPWLLPGPSPASSSASACSWGPHRPAVALRLLDFPTLLVRAPQAALPGPVCPSGGGKSCLFRLRPESLKEAAEGSSPLYALLLALPSPWPTPPKKLLRLPPGPSGGRGGRFPLRDLMGDAVGELALSYRLSNLGPCPRGHLGQGAAPQKEPEGEPCRPTSPGKRQPSLERIPEADEEQDLAPEPFSLGSSSSGHAELPSDRHADTGASSPTGAHTNSPTGPRTKSPTGPRSKSPTGLRSKSHTKAHSKSPTGIRRNSPTRTRHSRPHSKSHTELSVVEADNEPDIEANVFCPPPMYYTRPPASPGPLPQSTSSIIMTVAAAQESFPDEVAAFPSAVPLVKEEPVREAAPETLTGGGPEQLRQNLNQLPLLNALLVELSLLNSPSLEPQLSSVHPQLAWLYQKKEVTETPAPCAKTCISPSLLVPRPRKTSPKMENSPPRRKLTYGLTNTLRLRLQRCNPTMLKIHEKREHRRKKQGELVEKKGITSSGKGKIHHGSPEVHPKSSVDFDEKSIPDQKAQINENVETLIQNSVNQDRPSAEEGAVIVKNSEDGKQKVSCETIGSPCKENGLKVHLPKVFLQESEGLENKIDTDVEKSIEHNSDISSIQNDSQSNKLENSHEFKNSDDIQMNSGHTAYSEDFTSADISGPGLESQESSLDSLMVSRDEDHSVMDSDSKISGKTHTAESISPPLPVPSASPIQSFKKMHGLKSNTKSTGVLFNKLLDESSPPETVKEEIVSQNLVEERGSRQILQNKEVSSDLNSNITNSQSVEKSSSLRTSQVSSYLPSNVSELDLSGLEESNASEKENEGFAMLNITNQCKHISELIVNKLPGYTM</sequence>
<feature type="compositionally biased region" description="Polar residues" evidence="1">
    <location>
        <begin position="236"/>
        <end position="268"/>
    </location>
</feature>
<evidence type="ECO:0000256" key="1">
    <source>
        <dbReference type="SAM" id="MobiDB-lite"/>
    </source>
</evidence>
<feature type="domain" description="Microtubule-associated protein 10 C-terminal" evidence="2">
    <location>
        <begin position="459"/>
        <end position="863"/>
    </location>
</feature>
<dbReference type="GO" id="GO:0005881">
    <property type="term" value="C:cytoplasmic microtubule"/>
    <property type="evidence" value="ECO:0000318"/>
    <property type="project" value="GO_Central"/>
</dbReference>
<feature type="region of interest" description="Disordered" evidence="1">
    <location>
        <begin position="630"/>
        <end position="723"/>
    </location>
</feature>
<dbReference type="GO" id="GO:0032467">
    <property type="term" value="P:positive regulation of cytokinesis"/>
    <property type="evidence" value="ECO:0000318"/>
    <property type="project" value="GO_Central"/>
</dbReference>
<feature type="domain" description="Microtubule-associated protein 10 C-terminal" evidence="2">
    <location>
        <begin position="386"/>
        <end position="446"/>
    </location>
</feature>
<dbReference type="GO" id="GO:0008017">
    <property type="term" value="F:microtubule binding"/>
    <property type="evidence" value="ECO:0000318"/>
    <property type="project" value="GO_Central"/>
</dbReference>
<dbReference type="InParanoid" id="G1K8N2"/>
<feature type="region of interest" description="Disordered" evidence="1">
    <location>
        <begin position="169"/>
        <end position="315"/>
    </location>
</feature>
<dbReference type="GO" id="GO:0005813">
    <property type="term" value="C:centrosome"/>
    <property type="evidence" value="ECO:0000318"/>
    <property type="project" value="GO_Central"/>
</dbReference>
<dbReference type="GO" id="GO:0030496">
    <property type="term" value="C:midbody"/>
    <property type="evidence" value="ECO:0000318"/>
    <property type="project" value="GO_Central"/>
</dbReference>
<protein>
    <submittedName>
        <fullName evidence="3">Microtubule associated protein 10</fullName>
    </submittedName>
</protein>
<dbReference type="Ensembl" id="ENSACAT00000000640.3">
    <property type="protein sequence ID" value="ENSACAP00000000620.3"/>
    <property type="gene ID" value="ENSACAG00000000728.3"/>
</dbReference>
<dbReference type="HOGENOM" id="CLU_014844_0_0_1"/>
<feature type="compositionally biased region" description="Basic and acidic residues" evidence="1">
    <location>
        <begin position="645"/>
        <end position="654"/>
    </location>
</feature>
<feature type="compositionally biased region" description="Basic and acidic residues" evidence="1">
    <location>
        <begin position="525"/>
        <end position="538"/>
    </location>
</feature>
<organism evidence="3 4">
    <name type="scientific">Anolis carolinensis</name>
    <name type="common">Green anole</name>
    <name type="synonym">American chameleon</name>
    <dbReference type="NCBI Taxonomy" id="28377"/>
    <lineage>
        <taxon>Eukaryota</taxon>
        <taxon>Metazoa</taxon>
        <taxon>Chordata</taxon>
        <taxon>Craniata</taxon>
        <taxon>Vertebrata</taxon>
        <taxon>Euteleostomi</taxon>
        <taxon>Lepidosauria</taxon>
        <taxon>Squamata</taxon>
        <taxon>Bifurcata</taxon>
        <taxon>Unidentata</taxon>
        <taxon>Episquamata</taxon>
        <taxon>Toxicofera</taxon>
        <taxon>Iguania</taxon>
        <taxon>Dactyloidae</taxon>
        <taxon>Anolis</taxon>
    </lineage>
</organism>
<accession>G1K8N2</accession>
<reference evidence="3" key="2">
    <citation type="submission" date="2025-08" db="UniProtKB">
        <authorList>
            <consortium name="Ensembl"/>
        </authorList>
    </citation>
    <scope>IDENTIFICATION</scope>
</reference>
<feature type="compositionally biased region" description="Basic and acidic residues" evidence="1">
    <location>
        <begin position="692"/>
        <end position="706"/>
    </location>
</feature>
<dbReference type="GO" id="GO:0032886">
    <property type="term" value="P:regulation of microtubule-based process"/>
    <property type="evidence" value="ECO:0007669"/>
    <property type="project" value="Ensembl"/>
</dbReference>
<reference evidence="3 4" key="1">
    <citation type="submission" date="2009-12" db="EMBL/GenBank/DDBJ databases">
        <title>The Genome Sequence of Anolis carolinensis (Green Anole Lizard).</title>
        <authorList>
            <consortium name="The Genome Sequencing Platform"/>
            <person name="Di Palma F."/>
            <person name="Alfoldi J."/>
            <person name="Heiman D."/>
            <person name="Young S."/>
            <person name="Grabherr M."/>
            <person name="Johnson J."/>
            <person name="Lander E.S."/>
            <person name="Lindblad-Toh K."/>
        </authorList>
    </citation>
    <scope>NUCLEOTIDE SEQUENCE [LARGE SCALE GENOMIC DNA]</scope>
    <source>
        <strain evidence="3 4">JBL SC #1</strain>
    </source>
</reference>
<dbReference type="Proteomes" id="UP000001646">
    <property type="component" value="Chromosome 1"/>
</dbReference>
<dbReference type="PANTHER" id="PTHR21831:SF2">
    <property type="entry name" value="MICROTUBULE-ASSOCIATED PROTEIN 10"/>
    <property type="match status" value="1"/>
</dbReference>
<dbReference type="Pfam" id="PF14925">
    <property type="entry name" value="HPHLAWLY"/>
    <property type="match status" value="2"/>
</dbReference>
<feature type="compositionally biased region" description="Basic residues" evidence="1">
    <location>
        <begin position="290"/>
        <end position="299"/>
    </location>
</feature>
<name>G1K8N2_ANOCA</name>
<dbReference type="eggNOG" id="ENOG502QVBX">
    <property type="taxonomic scope" value="Eukaryota"/>
</dbReference>